<evidence type="ECO:0008006" key="3">
    <source>
        <dbReference type="Google" id="ProtNLM"/>
    </source>
</evidence>
<keyword evidence="2" id="KW-1185">Reference proteome</keyword>
<evidence type="ECO:0000313" key="2">
    <source>
        <dbReference type="Proteomes" id="UP000750711"/>
    </source>
</evidence>
<organism evidence="1 2">
    <name type="scientific">Trichoglossum hirsutum</name>
    <dbReference type="NCBI Taxonomy" id="265104"/>
    <lineage>
        <taxon>Eukaryota</taxon>
        <taxon>Fungi</taxon>
        <taxon>Dikarya</taxon>
        <taxon>Ascomycota</taxon>
        <taxon>Pezizomycotina</taxon>
        <taxon>Geoglossomycetes</taxon>
        <taxon>Geoglossales</taxon>
        <taxon>Geoglossaceae</taxon>
        <taxon>Trichoglossum</taxon>
    </lineage>
</organism>
<evidence type="ECO:0000313" key="1">
    <source>
        <dbReference type="EMBL" id="KAH0565168.1"/>
    </source>
</evidence>
<dbReference type="EMBL" id="JAGHQM010000129">
    <property type="protein sequence ID" value="KAH0565168.1"/>
    <property type="molecule type" value="Genomic_DNA"/>
</dbReference>
<proteinExistence type="predicted"/>
<accession>A0A9P8RSL6</accession>
<sequence length="434" mass="48344">MLTSAASSVCSPSMATLEWRRPAARGGDAGRAHNLHISSPASIASSIHAPSHLGRRDQLLALSHPHPQRTNRLPGTRALDPRSLLHQTLKALAKNWVWHLKYDQNYLAVLPQHLKSLFLGYAAVYAESGVGYSGLRALFLTQEEFEGSSGSNDITHLDLSNSLCRKADFDGIRAYLRSPPSSHGPAASPVAAVSRKGRHTYCEDWEKEAEALLIPSPFTPRFPNLTHLSLSHPSSGVVSWAGLLDFAPHAATLTHLSLAYWPAPPSSKPAKKRIRPSIFGGDPLQDTSNDEVIAPEDYEEFQALRRLSRAMYCLRWLDLEGCGSWIPALRGAEWNAAWRKVETVRLTQGWVPAVRDGKLAAYMKRRVADIDADDADETESLPRWPYEVDRQMKDLVDRWEEVERSAVDTRDYVRGLRASAKGLWCNFVLSRDKD</sequence>
<gene>
    <name evidence="1" type="ORF">GP486_001446</name>
</gene>
<protein>
    <recommendedName>
        <fullName evidence="3">Tafazzin</fullName>
    </recommendedName>
</protein>
<comment type="caution">
    <text evidence="1">The sequence shown here is derived from an EMBL/GenBank/DDBJ whole genome shotgun (WGS) entry which is preliminary data.</text>
</comment>
<name>A0A9P8RSL6_9PEZI</name>
<dbReference type="AlphaFoldDB" id="A0A9P8RSL6"/>
<dbReference type="Proteomes" id="UP000750711">
    <property type="component" value="Unassembled WGS sequence"/>
</dbReference>
<reference evidence="1" key="1">
    <citation type="submission" date="2021-03" db="EMBL/GenBank/DDBJ databases">
        <title>Comparative genomics and phylogenomic investigation of the class Geoglossomycetes provide insights into ecological specialization and systematics.</title>
        <authorList>
            <person name="Melie T."/>
            <person name="Pirro S."/>
            <person name="Miller A.N."/>
            <person name="Quandt A."/>
        </authorList>
    </citation>
    <scope>NUCLEOTIDE SEQUENCE</scope>
    <source>
        <strain evidence="1">CAQ_001_2017</strain>
    </source>
</reference>